<dbReference type="Gene3D" id="3.10.129.10">
    <property type="entry name" value="Hotdog Thioesterase"/>
    <property type="match status" value="1"/>
</dbReference>
<keyword evidence="4" id="KW-1185">Reference proteome</keyword>
<reference evidence="3 4" key="1">
    <citation type="submission" date="2018-06" db="EMBL/GenBank/DDBJ databases">
        <authorList>
            <consortium name="Pathogen Informatics"/>
            <person name="Doyle S."/>
        </authorList>
    </citation>
    <scope>NUCLEOTIDE SEQUENCE [LARGE SCALE GENOMIC DNA]</scope>
    <source>
        <strain evidence="3 4">NCTC12877</strain>
    </source>
</reference>
<dbReference type="Pfam" id="PF13279">
    <property type="entry name" value="4HBT_2"/>
    <property type="match status" value="1"/>
</dbReference>
<accession>A0A378QZ42</accession>
<comment type="similarity">
    <text evidence="1">Belongs to the 4-hydroxybenzoyl-CoA thioesterase family.</text>
</comment>
<dbReference type="PANTHER" id="PTHR31793:SF27">
    <property type="entry name" value="NOVEL THIOESTERASE SUPERFAMILY DOMAIN AND SAPOSIN A-TYPE DOMAIN CONTAINING PROTEIN (0610012H03RIK)"/>
    <property type="match status" value="1"/>
</dbReference>
<dbReference type="SUPFAM" id="SSF54637">
    <property type="entry name" value="Thioesterase/thiol ester dehydrase-isomerase"/>
    <property type="match status" value="1"/>
</dbReference>
<dbReference type="AlphaFoldDB" id="A0A378QZ42"/>
<evidence type="ECO:0000313" key="3">
    <source>
        <dbReference type="EMBL" id="STZ08028.1"/>
    </source>
</evidence>
<dbReference type="Proteomes" id="UP000254065">
    <property type="component" value="Unassembled WGS sequence"/>
</dbReference>
<dbReference type="InterPro" id="IPR029069">
    <property type="entry name" value="HotDog_dom_sf"/>
</dbReference>
<gene>
    <name evidence="3" type="ORF">NCTC12877_01010</name>
</gene>
<keyword evidence="2 3" id="KW-0378">Hydrolase</keyword>
<dbReference type="PANTHER" id="PTHR31793">
    <property type="entry name" value="4-HYDROXYBENZOYL-COA THIOESTERASE FAMILY MEMBER"/>
    <property type="match status" value="1"/>
</dbReference>
<dbReference type="OrthoDB" id="9799036at2"/>
<name>A0A378QZ42_9GAMM</name>
<dbReference type="InterPro" id="IPR050563">
    <property type="entry name" value="4-hydroxybenzoyl-CoA_TE"/>
</dbReference>
<organism evidence="3 4">
    <name type="scientific">Moraxella caprae</name>
    <dbReference type="NCBI Taxonomy" id="90240"/>
    <lineage>
        <taxon>Bacteria</taxon>
        <taxon>Pseudomonadati</taxon>
        <taxon>Pseudomonadota</taxon>
        <taxon>Gammaproteobacteria</taxon>
        <taxon>Moraxellales</taxon>
        <taxon>Moraxellaceae</taxon>
        <taxon>Moraxella</taxon>
    </lineage>
</organism>
<sequence>MTHPYTATLTGNDRPTELHDYPIVHVQPVAWGEMDAFNHVNNVAYYRYAESARISYLHSLAMFKDETLTILAGSSCNYLRPVHYPDTLLIGVKCTKIGNTSLSMAYEYYSTTQNAIVANGTATIVRTDKDGNKQAWTADERKLISDFEGVDFS</sequence>
<dbReference type="CDD" id="cd00586">
    <property type="entry name" value="4HBT"/>
    <property type="match status" value="1"/>
</dbReference>
<dbReference type="GO" id="GO:0047617">
    <property type="term" value="F:fatty acyl-CoA hydrolase activity"/>
    <property type="evidence" value="ECO:0007669"/>
    <property type="project" value="TreeGrafter"/>
</dbReference>
<protein>
    <submittedName>
        <fullName evidence="3">Acyl-CoA thioester hydrolase, YbgC/YbaW family</fullName>
    </submittedName>
</protein>
<evidence type="ECO:0000313" key="4">
    <source>
        <dbReference type="Proteomes" id="UP000254065"/>
    </source>
</evidence>
<proteinExistence type="inferred from homology"/>
<evidence type="ECO:0000256" key="1">
    <source>
        <dbReference type="ARBA" id="ARBA00005953"/>
    </source>
</evidence>
<dbReference type="RefSeq" id="WP_029103527.1">
    <property type="nucleotide sequence ID" value="NZ_UGQB01000004.1"/>
</dbReference>
<evidence type="ECO:0000256" key="2">
    <source>
        <dbReference type="ARBA" id="ARBA00022801"/>
    </source>
</evidence>
<dbReference type="EMBL" id="UGQB01000004">
    <property type="protein sequence ID" value="STZ08028.1"/>
    <property type="molecule type" value="Genomic_DNA"/>
</dbReference>
<dbReference type="STRING" id="1122244.GCA_000426885_02126"/>